<name>A0A699WKU2_TANCI</name>
<sequence length="104" mass="11370">MVIVLIHQASSSVPLLFTLVIDLTPPKPVSPTIQAPFFTATTATSTTTLPLPQQQSSLDPDLASRVSALKQVCAKIKKRHKLQDKTVQVLSSRVFTLELQDLPH</sequence>
<comment type="caution">
    <text evidence="1">The sequence shown here is derived from an EMBL/GenBank/DDBJ whole genome shotgun (WGS) entry which is preliminary data.</text>
</comment>
<accession>A0A699WKU2</accession>
<protein>
    <submittedName>
        <fullName evidence="1">Uncharacterized protein</fullName>
    </submittedName>
</protein>
<reference evidence="1" key="1">
    <citation type="journal article" date="2019" name="Sci. Rep.">
        <title>Draft genome of Tanacetum cinerariifolium, the natural source of mosquito coil.</title>
        <authorList>
            <person name="Yamashiro T."/>
            <person name="Shiraishi A."/>
            <person name="Satake H."/>
            <person name="Nakayama K."/>
        </authorList>
    </citation>
    <scope>NUCLEOTIDE SEQUENCE</scope>
</reference>
<dbReference type="AlphaFoldDB" id="A0A699WKU2"/>
<proteinExistence type="predicted"/>
<organism evidence="1">
    <name type="scientific">Tanacetum cinerariifolium</name>
    <name type="common">Dalmatian daisy</name>
    <name type="synonym">Chrysanthemum cinerariifolium</name>
    <dbReference type="NCBI Taxonomy" id="118510"/>
    <lineage>
        <taxon>Eukaryota</taxon>
        <taxon>Viridiplantae</taxon>
        <taxon>Streptophyta</taxon>
        <taxon>Embryophyta</taxon>
        <taxon>Tracheophyta</taxon>
        <taxon>Spermatophyta</taxon>
        <taxon>Magnoliopsida</taxon>
        <taxon>eudicotyledons</taxon>
        <taxon>Gunneridae</taxon>
        <taxon>Pentapetalae</taxon>
        <taxon>asterids</taxon>
        <taxon>campanulids</taxon>
        <taxon>Asterales</taxon>
        <taxon>Asteraceae</taxon>
        <taxon>Asteroideae</taxon>
        <taxon>Anthemideae</taxon>
        <taxon>Anthemidinae</taxon>
        <taxon>Tanacetum</taxon>
    </lineage>
</organism>
<gene>
    <name evidence="1" type="ORF">Tci_920371</name>
</gene>
<feature type="non-terminal residue" evidence="1">
    <location>
        <position position="104"/>
    </location>
</feature>
<evidence type="ECO:0000313" key="1">
    <source>
        <dbReference type="EMBL" id="GFD48402.1"/>
    </source>
</evidence>
<dbReference type="EMBL" id="BKCJ011721459">
    <property type="protein sequence ID" value="GFD48402.1"/>
    <property type="molecule type" value="Genomic_DNA"/>
</dbReference>